<evidence type="ECO:0000256" key="2">
    <source>
        <dbReference type="ARBA" id="ARBA00022814"/>
    </source>
</evidence>
<dbReference type="PANTHER" id="PTHR11078">
    <property type="entry name" value="N UTILIZATION SUBSTANCE PROTEIN B-RELATED"/>
    <property type="match status" value="1"/>
</dbReference>
<dbReference type="Proteomes" id="UP000606193">
    <property type="component" value="Unassembled WGS sequence"/>
</dbReference>
<evidence type="ECO:0000256" key="3">
    <source>
        <dbReference type="ARBA" id="ARBA00022884"/>
    </source>
</evidence>
<organism evidence="8 9">
    <name type="scientific">Jutongia huaianensis</name>
    <dbReference type="NCBI Taxonomy" id="2763668"/>
    <lineage>
        <taxon>Bacteria</taxon>
        <taxon>Bacillati</taxon>
        <taxon>Bacillota</taxon>
        <taxon>Clostridia</taxon>
        <taxon>Lachnospirales</taxon>
        <taxon>Lachnospiraceae</taxon>
        <taxon>Jutongia</taxon>
    </lineage>
</organism>
<dbReference type="SUPFAM" id="SSF48013">
    <property type="entry name" value="NusB-like"/>
    <property type="match status" value="1"/>
</dbReference>
<dbReference type="EMBL" id="JACRSX010000001">
    <property type="protein sequence ID" value="MBC8561086.1"/>
    <property type="molecule type" value="Genomic_DNA"/>
</dbReference>
<evidence type="ECO:0000256" key="1">
    <source>
        <dbReference type="ARBA" id="ARBA00005952"/>
    </source>
</evidence>
<comment type="similarity">
    <text evidence="1 6">Belongs to the NusB family.</text>
</comment>
<dbReference type="Gene3D" id="1.10.940.10">
    <property type="entry name" value="NusB-like"/>
    <property type="match status" value="1"/>
</dbReference>
<evidence type="ECO:0000256" key="5">
    <source>
        <dbReference type="ARBA" id="ARBA00023163"/>
    </source>
</evidence>
<gene>
    <name evidence="6 8" type="primary">nusB</name>
    <name evidence="8" type="ORF">H8704_00325</name>
</gene>
<evidence type="ECO:0000313" key="8">
    <source>
        <dbReference type="EMBL" id="MBC8561086.1"/>
    </source>
</evidence>
<dbReference type="InterPro" id="IPR035926">
    <property type="entry name" value="NusB-like_sf"/>
</dbReference>
<keyword evidence="3 6" id="KW-0694">RNA-binding</keyword>
<keyword evidence="9" id="KW-1185">Reference proteome</keyword>
<keyword evidence="2 6" id="KW-0889">Transcription antitermination</keyword>
<keyword evidence="4 6" id="KW-0805">Transcription regulation</keyword>
<comment type="caution">
    <text evidence="8">The sequence shown here is derived from an EMBL/GenBank/DDBJ whole genome shotgun (WGS) entry which is preliminary data.</text>
</comment>
<name>A0ABR7MXJ8_9FIRM</name>
<evidence type="ECO:0000256" key="4">
    <source>
        <dbReference type="ARBA" id="ARBA00023015"/>
    </source>
</evidence>
<protein>
    <recommendedName>
        <fullName evidence="6">Transcription antitermination protein NusB</fullName>
    </recommendedName>
    <alternativeName>
        <fullName evidence="6">Antitermination factor NusB</fullName>
    </alternativeName>
</protein>
<dbReference type="InterPro" id="IPR011605">
    <property type="entry name" value="NusB_fam"/>
</dbReference>
<accession>A0ABR7MXJ8</accession>
<comment type="function">
    <text evidence="6">Involved in transcription antitermination. Required for transcription of ribosomal RNA (rRNA) genes. Binds specifically to the boxA antiterminator sequence of the ribosomal RNA (rrn) operons.</text>
</comment>
<dbReference type="NCBIfam" id="TIGR01951">
    <property type="entry name" value="nusB"/>
    <property type="match status" value="1"/>
</dbReference>
<evidence type="ECO:0000313" key="9">
    <source>
        <dbReference type="Proteomes" id="UP000606193"/>
    </source>
</evidence>
<dbReference type="InterPro" id="IPR006027">
    <property type="entry name" value="NusB_RsmB_TIM44"/>
</dbReference>
<dbReference type="PANTHER" id="PTHR11078:SF3">
    <property type="entry name" value="ANTITERMINATION NUSB DOMAIN-CONTAINING PROTEIN"/>
    <property type="match status" value="1"/>
</dbReference>
<reference evidence="8 9" key="1">
    <citation type="submission" date="2020-08" db="EMBL/GenBank/DDBJ databases">
        <title>Genome public.</title>
        <authorList>
            <person name="Liu C."/>
            <person name="Sun Q."/>
        </authorList>
    </citation>
    <scope>NUCLEOTIDE SEQUENCE [LARGE SCALE GENOMIC DNA]</scope>
    <source>
        <strain evidence="8 9">NSJ-37</strain>
    </source>
</reference>
<dbReference type="Pfam" id="PF01029">
    <property type="entry name" value="NusB"/>
    <property type="match status" value="1"/>
</dbReference>
<dbReference type="RefSeq" id="WP_022464846.1">
    <property type="nucleotide sequence ID" value="NZ_JACRSX010000001.1"/>
</dbReference>
<evidence type="ECO:0000256" key="6">
    <source>
        <dbReference type="HAMAP-Rule" id="MF_00073"/>
    </source>
</evidence>
<keyword evidence="5 6" id="KW-0804">Transcription</keyword>
<proteinExistence type="inferred from homology"/>
<evidence type="ECO:0000259" key="7">
    <source>
        <dbReference type="Pfam" id="PF01029"/>
    </source>
</evidence>
<dbReference type="HAMAP" id="MF_00073">
    <property type="entry name" value="NusB"/>
    <property type="match status" value="1"/>
</dbReference>
<feature type="domain" description="NusB/RsmB/TIM44" evidence="7">
    <location>
        <begin position="5"/>
        <end position="142"/>
    </location>
</feature>
<sequence>MTRKKVREHLFKLLFLLDFYPKTELDDQVSTYLSDIGNDADAAEESQERLEKVREELKQKFYAVAEHLEEIDRKIEEKSNGWSLKRLAKADITALRLAIYEIQYDEDVPAGVAVNEAVELAKLYGTDKSPAFVNGVLGSVVRDGAEE</sequence>